<dbReference type="InterPro" id="IPR050561">
    <property type="entry name" value="PTP"/>
</dbReference>
<dbReference type="SUPFAM" id="SSF52799">
    <property type="entry name" value="(Phosphotyrosine protein) phosphatases II"/>
    <property type="match status" value="1"/>
</dbReference>
<proteinExistence type="predicted"/>
<dbReference type="PANTHER" id="PTHR23339">
    <property type="entry name" value="TYROSINE SPECIFIC PROTEIN PHOSPHATASE AND DUAL SPECIFICITY PROTEIN PHOSPHATASE"/>
    <property type="match status" value="1"/>
</dbReference>
<dbReference type="STRING" id="906689.A0A2I0WJD9"/>
<reference evidence="1 2" key="2">
    <citation type="journal article" date="2017" name="Nature">
        <title>The Apostasia genome and the evolution of orchids.</title>
        <authorList>
            <person name="Zhang G.Q."/>
            <person name="Liu K.W."/>
            <person name="Li Z."/>
            <person name="Lohaus R."/>
            <person name="Hsiao Y.Y."/>
            <person name="Niu S.C."/>
            <person name="Wang J.Y."/>
            <person name="Lin Y.C."/>
            <person name="Xu Q."/>
            <person name="Chen L.J."/>
            <person name="Yoshida K."/>
            <person name="Fujiwara S."/>
            <person name="Wang Z.W."/>
            <person name="Zhang Y.Q."/>
            <person name="Mitsuda N."/>
            <person name="Wang M."/>
            <person name="Liu G.H."/>
            <person name="Pecoraro L."/>
            <person name="Huang H.X."/>
            <person name="Xiao X.J."/>
            <person name="Lin M."/>
            <person name="Wu X.Y."/>
            <person name="Wu W.L."/>
            <person name="Chen Y.Y."/>
            <person name="Chang S.B."/>
            <person name="Sakamoto S."/>
            <person name="Ohme-Takagi M."/>
            <person name="Yagi M."/>
            <person name="Zeng S.J."/>
            <person name="Shen C.Y."/>
            <person name="Yeh C.M."/>
            <person name="Luo Y.B."/>
            <person name="Tsai W.C."/>
            <person name="Van de Peer Y."/>
            <person name="Liu Z.J."/>
        </authorList>
    </citation>
    <scope>NUCLEOTIDE SEQUENCE [LARGE SCALE GENOMIC DNA]</scope>
    <source>
        <tissue evidence="1">The whole plant</tissue>
    </source>
</reference>
<organism evidence="1 2">
    <name type="scientific">Dendrobium catenatum</name>
    <dbReference type="NCBI Taxonomy" id="906689"/>
    <lineage>
        <taxon>Eukaryota</taxon>
        <taxon>Viridiplantae</taxon>
        <taxon>Streptophyta</taxon>
        <taxon>Embryophyta</taxon>
        <taxon>Tracheophyta</taxon>
        <taxon>Spermatophyta</taxon>
        <taxon>Magnoliopsida</taxon>
        <taxon>Liliopsida</taxon>
        <taxon>Asparagales</taxon>
        <taxon>Orchidaceae</taxon>
        <taxon>Epidendroideae</taxon>
        <taxon>Malaxideae</taxon>
        <taxon>Dendrobiinae</taxon>
        <taxon>Dendrobium</taxon>
    </lineage>
</organism>
<gene>
    <name evidence="1" type="ORF">MA16_Dca026235</name>
</gene>
<dbReference type="Proteomes" id="UP000233837">
    <property type="component" value="Unassembled WGS sequence"/>
</dbReference>
<name>A0A2I0WJD9_9ASPA</name>
<dbReference type="Pfam" id="PF14566">
    <property type="entry name" value="PTPlike_phytase"/>
    <property type="match status" value="1"/>
</dbReference>
<accession>A0A2I0WJD9</accession>
<sequence length="571" mass="64124">MDDRPDQDPMVPSSRAIVVPGLLSQRRIWPKLHAKRRLLPSQQKAPVLALDQNGITSDPKEGIVGYGMFDQRRRRIGRRSGSSCCGRGGCVESSVESSRERRNGRDSAALAPGCWKREAETEGNECGSSRMCRAEASFHLAFKDERSIQLERDLGRKHGEVTRTSAGFARFEWFGSLRFQPAGYQGFGRRFIAEVYQELQMEGFLVDYERVPITDEKSPKERDFDDLVHRISQVENDTEYIFNCQMGRGRTTTGMVIATLVYLNRIGASGIPRTHSIGKIYNNGLDVSDNMPNSEDAARRGEYPVIRSLIRVLEGGLEGKRQVDKVIDKCDAMQNLREAIGNYRNNILRQPDEKKREASLSFFVEYLERYYFLICFAVYIHTERAVLHAISSERNTFSDWMRARPELYSILRRCVSFQIPASTTQLSILSRSRLLFSSEPPLADSPALAASSTPSLPLDFAPSTTAPSSRNGSYDILIGIKEQEFARCRGNFLLFTCFFGTSAAGRRRFFDSSWPIDFAPLDDSPSHPIGSHDILIGINNGSLSLLLLLQSCSASLLHRLSLPVGPEVSTF</sequence>
<evidence type="ECO:0000313" key="2">
    <source>
        <dbReference type="Proteomes" id="UP000233837"/>
    </source>
</evidence>
<evidence type="ECO:0008006" key="3">
    <source>
        <dbReference type="Google" id="ProtNLM"/>
    </source>
</evidence>
<reference evidence="1 2" key="1">
    <citation type="journal article" date="2016" name="Sci. Rep.">
        <title>The Dendrobium catenatum Lindl. genome sequence provides insights into polysaccharide synthase, floral development and adaptive evolution.</title>
        <authorList>
            <person name="Zhang G.Q."/>
            <person name="Xu Q."/>
            <person name="Bian C."/>
            <person name="Tsai W.C."/>
            <person name="Yeh C.M."/>
            <person name="Liu K.W."/>
            <person name="Yoshida K."/>
            <person name="Zhang L.S."/>
            <person name="Chang S.B."/>
            <person name="Chen F."/>
            <person name="Shi Y."/>
            <person name="Su Y.Y."/>
            <person name="Zhang Y.Q."/>
            <person name="Chen L.J."/>
            <person name="Yin Y."/>
            <person name="Lin M."/>
            <person name="Huang H."/>
            <person name="Deng H."/>
            <person name="Wang Z.W."/>
            <person name="Zhu S.L."/>
            <person name="Zhao X."/>
            <person name="Deng C."/>
            <person name="Niu S.C."/>
            <person name="Huang J."/>
            <person name="Wang M."/>
            <person name="Liu G.H."/>
            <person name="Yang H.J."/>
            <person name="Xiao X.J."/>
            <person name="Hsiao Y.Y."/>
            <person name="Wu W.L."/>
            <person name="Chen Y.Y."/>
            <person name="Mitsuda N."/>
            <person name="Ohme-Takagi M."/>
            <person name="Luo Y.B."/>
            <person name="Van de Peer Y."/>
            <person name="Liu Z.J."/>
        </authorList>
    </citation>
    <scope>NUCLEOTIDE SEQUENCE [LARGE SCALE GENOMIC DNA]</scope>
    <source>
        <tissue evidence="1">The whole plant</tissue>
    </source>
</reference>
<keyword evidence="2" id="KW-1185">Reference proteome</keyword>
<dbReference type="Gene3D" id="3.90.190.10">
    <property type="entry name" value="Protein tyrosine phosphatase superfamily"/>
    <property type="match status" value="1"/>
</dbReference>
<protein>
    <recommendedName>
        <fullName evidence="3">Paladin</fullName>
    </recommendedName>
</protein>
<dbReference type="SMART" id="SM01301">
    <property type="entry name" value="PTPlike_phytase"/>
    <property type="match status" value="1"/>
</dbReference>
<evidence type="ECO:0000313" key="1">
    <source>
        <dbReference type="EMBL" id="PKU75785.1"/>
    </source>
</evidence>
<dbReference type="EMBL" id="KZ502574">
    <property type="protein sequence ID" value="PKU75785.1"/>
    <property type="molecule type" value="Genomic_DNA"/>
</dbReference>
<dbReference type="InterPro" id="IPR029021">
    <property type="entry name" value="Prot-tyrosine_phosphatase-like"/>
</dbReference>
<dbReference type="AlphaFoldDB" id="A0A2I0WJD9"/>